<reference evidence="6" key="1">
    <citation type="submission" date="2012-12" db="EMBL/GenBank/DDBJ databases">
        <authorList>
            <person name="Hellsten U."/>
            <person name="Grimwood J."/>
            <person name="Chapman J.A."/>
            <person name="Shapiro H."/>
            <person name="Aerts A."/>
            <person name="Otillar R.P."/>
            <person name="Terry A.Y."/>
            <person name="Boore J.L."/>
            <person name="Simakov O."/>
            <person name="Marletaz F."/>
            <person name="Cho S.-J."/>
            <person name="Edsinger-Gonzales E."/>
            <person name="Havlak P."/>
            <person name="Kuo D.-H."/>
            <person name="Larsson T."/>
            <person name="Lv J."/>
            <person name="Arendt D."/>
            <person name="Savage R."/>
            <person name="Osoegawa K."/>
            <person name="de Jong P."/>
            <person name="Lindberg D.R."/>
            <person name="Seaver E.C."/>
            <person name="Weisblat D.A."/>
            <person name="Putnam N.H."/>
            <person name="Grigoriev I.V."/>
            <person name="Rokhsar D.S."/>
        </authorList>
    </citation>
    <scope>NUCLEOTIDE SEQUENCE</scope>
</reference>
<dbReference type="GO" id="GO:0005856">
    <property type="term" value="C:cytoskeleton"/>
    <property type="evidence" value="ECO:0000318"/>
    <property type="project" value="GO_Central"/>
</dbReference>
<evidence type="ECO:0000313" key="6">
    <source>
        <dbReference type="Proteomes" id="UP000015101"/>
    </source>
</evidence>
<reference evidence="4 6" key="2">
    <citation type="journal article" date="2013" name="Nature">
        <title>Insights into bilaterian evolution from three spiralian genomes.</title>
        <authorList>
            <person name="Simakov O."/>
            <person name="Marletaz F."/>
            <person name="Cho S.J."/>
            <person name="Edsinger-Gonzales E."/>
            <person name="Havlak P."/>
            <person name="Hellsten U."/>
            <person name="Kuo D.H."/>
            <person name="Larsson T."/>
            <person name="Lv J."/>
            <person name="Arendt D."/>
            <person name="Savage R."/>
            <person name="Osoegawa K."/>
            <person name="de Jong P."/>
            <person name="Grimwood J."/>
            <person name="Chapman J.A."/>
            <person name="Shapiro H."/>
            <person name="Aerts A."/>
            <person name="Otillar R.P."/>
            <person name="Terry A.Y."/>
            <person name="Boore J.L."/>
            <person name="Grigoriev I.V."/>
            <person name="Lindberg D.R."/>
            <person name="Seaver E.C."/>
            <person name="Weisblat D.A."/>
            <person name="Putnam N.H."/>
            <person name="Rokhsar D.S."/>
        </authorList>
    </citation>
    <scope>NUCLEOTIDE SEQUENCE</scope>
</reference>
<feature type="region of interest" description="Disordered" evidence="2">
    <location>
        <begin position="835"/>
        <end position="864"/>
    </location>
</feature>
<dbReference type="InterPro" id="IPR051647">
    <property type="entry name" value="Mediator_comp_sub12"/>
</dbReference>
<feature type="coiled-coil region" evidence="1">
    <location>
        <begin position="1017"/>
        <end position="1101"/>
    </location>
</feature>
<reference evidence="5" key="3">
    <citation type="submission" date="2015-06" db="UniProtKB">
        <authorList>
            <consortium name="EnsemblMetazoa"/>
        </authorList>
    </citation>
    <scope>IDENTIFICATION</scope>
</reference>
<dbReference type="EMBL" id="AMQM01004567">
    <property type="status" value="NOT_ANNOTATED_CDS"/>
    <property type="molecule type" value="Genomic_DNA"/>
</dbReference>
<accession>T1FTG7</accession>
<feature type="region of interest" description="Disordered" evidence="2">
    <location>
        <begin position="240"/>
        <end position="284"/>
    </location>
</feature>
<feature type="compositionally biased region" description="Polar residues" evidence="2">
    <location>
        <begin position="99"/>
        <end position="117"/>
    </location>
</feature>
<feature type="compositionally biased region" description="Low complexity" evidence="2">
    <location>
        <begin position="146"/>
        <end position="159"/>
    </location>
</feature>
<dbReference type="AlphaFoldDB" id="T1FTG7"/>
<proteinExistence type="predicted"/>
<dbReference type="KEGG" id="hro:HELRODRAFT_191968"/>
<feature type="region of interest" description="Disordered" evidence="2">
    <location>
        <begin position="59"/>
        <end position="217"/>
    </location>
</feature>
<feature type="compositionally biased region" description="Low complexity" evidence="2">
    <location>
        <begin position="693"/>
        <end position="712"/>
    </location>
</feature>
<feature type="compositionally biased region" description="Polar residues" evidence="2">
    <location>
        <begin position="268"/>
        <end position="284"/>
    </location>
</feature>
<dbReference type="OMA" id="SHRREYT"/>
<name>T1FTG7_HELRO</name>
<evidence type="ECO:0000256" key="3">
    <source>
        <dbReference type="SAM" id="Phobius"/>
    </source>
</evidence>
<dbReference type="STRING" id="6412.T1FTG7"/>
<dbReference type="HOGENOM" id="CLU_281476_0_0_1"/>
<evidence type="ECO:0000256" key="2">
    <source>
        <dbReference type="SAM" id="MobiDB-lite"/>
    </source>
</evidence>
<feature type="compositionally biased region" description="Low complexity" evidence="2">
    <location>
        <begin position="184"/>
        <end position="205"/>
    </location>
</feature>
<keyword evidence="1" id="KW-0175">Coiled coil</keyword>
<feature type="compositionally biased region" description="Basic and acidic residues" evidence="2">
    <location>
        <begin position="135"/>
        <end position="145"/>
    </location>
</feature>
<keyword evidence="3" id="KW-0812">Transmembrane</keyword>
<evidence type="ECO:0000313" key="4">
    <source>
        <dbReference type="EMBL" id="ESO03813.1"/>
    </source>
</evidence>
<dbReference type="EMBL" id="KB096590">
    <property type="protein sequence ID" value="ESO03813.1"/>
    <property type="molecule type" value="Genomic_DNA"/>
</dbReference>
<dbReference type="GeneID" id="20212114"/>
<protein>
    <recommendedName>
        <fullName evidence="7">Ribosome receptor lysine/proline rich domain-containing protein</fullName>
    </recommendedName>
</protein>
<feature type="coiled-coil region" evidence="1">
    <location>
        <begin position="391"/>
        <end position="460"/>
    </location>
</feature>
<dbReference type="RefSeq" id="XP_009018370.1">
    <property type="nucleotide sequence ID" value="XM_009020122.1"/>
</dbReference>
<dbReference type="PANTHER" id="PTHR46007:SF12">
    <property type="entry name" value="C2H2-TYPE DOMAIN-CONTAINING PROTEIN-RELATED"/>
    <property type="match status" value="1"/>
</dbReference>
<keyword evidence="3" id="KW-0472">Membrane</keyword>
<keyword evidence="3" id="KW-1133">Transmembrane helix</keyword>
<organism evidence="5 6">
    <name type="scientific">Helobdella robusta</name>
    <name type="common">Californian leech</name>
    <dbReference type="NCBI Taxonomy" id="6412"/>
    <lineage>
        <taxon>Eukaryota</taxon>
        <taxon>Metazoa</taxon>
        <taxon>Spiralia</taxon>
        <taxon>Lophotrochozoa</taxon>
        <taxon>Annelida</taxon>
        <taxon>Clitellata</taxon>
        <taxon>Hirudinea</taxon>
        <taxon>Rhynchobdellida</taxon>
        <taxon>Glossiphoniidae</taxon>
        <taxon>Helobdella</taxon>
    </lineage>
</organism>
<dbReference type="InParanoid" id="T1FTG7"/>
<feature type="compositionally biased region" description="Low complexity" evidence="2">
    <location>
        <begin position="942"/>
        <end position="964"/>
    </location>
</feature>
<keyword evidence="6" id="KW-1185">Reference proteome</keyword>
<gene>
    <name evidence="5" type="primary">20212114</name>
    <name evidence="4" type="ORF">HELRODRAFT_191968</name>
</gene>
<feature type="region of interest" description="Disordered" evidence="2">
    <location>
        <begin position="676"/>
        <end position="732"/>
    </location>
</feature>
<feature type="transmembrane region" description="Helical" evidence="3">
    <location>
        <begin position="12"/>
        <end position="34"/>
    </location>
</feature>
<dbReference type="OrthoDB" id="5875463at2759"/>
<dbReference type="CTD" id="20212114"/>
<feature type="region of interest" description="Disordered" evidence="2">
    <location>
        <begin position="942"/>
        <end position="982"/>
    </location>
</feature>
<feature type="compositionally biased region" description="Polar residues" evidence="2">
    <location>
        <begin position="76"/>
        <end position="85"/>
    </location>
</feature>
<evidence type="ECO:0000256" key="1">
    <source>
        <dbReference type="SAM" id="Coils"/>
    </source>
</evidence>
<sequence>MTNQLASDTNWNVAIMIFVCFFSFALLLLIYMLYKYYMDETPYQKTSLVEDVSKLGTAGDKKGVKKAKGTVRQRVVQKSSPSSAEKVSAKSGEDFQDGSLLSSKVATVASASPSSGGKNKKQEKSAEAALKTKKGANDDVVKETKQQQPSPKQQQPSPKRQAKQKPVKQAQSSKQDVVADEEIIASTATITASAPAATSSNNATAEGKQQQNKEATTAATAIATTAVVVATTAAGVATAFAASGQSEPQETQKKKKTKKAVEIPSGGNFETYSGQKIKSEAPPSSIQLVSNANINEFMEEEPAVIVTREKPLKQPAIQQQSTSVAAENDVIGGGGFVGAGKKKGKGKGVAMLDDSEVPFEAPIIQQESKQQKSSPDSLHQQHQQLPAINDHHHHHLQNKQQQQQLQELQQQKGAMKKLIEEKEDIIKRDQNQLKVLNDSILQMKRELANYHARASDMENTIRISAKKHAEEKQTLVNSLHQSDQQNKQAIQQLQQELAASKTIVTSLAEENAGLKDEMSRPNKAAQFVEELAQKANQVELLNASLRNTQIALDGAEKDNKSLKMKLKQVEDQTHMMEAKQNEANSTIGQLEKACFDYKQQHQQLQQQLQQLQQQHQQLQQQQQQQLQQQQQQMQQQQHHHAKIDEERGKMISQLEHENDSFLLTIEALKKEAKEREKVLTSTSSSPIRRQQQDRQQQFDQLIEQRDQGQQWEQQHHHHHQEEEEVQQQQQQNGMLESDYVNALKASVSELEKEIGEMKVKLEVKDKKNEDLRQKNWKAMDVIADLEKRLESLMKENETLTRKSQQLIITPTLTSSTSSEVKSSVGRKGDLVLTGSKFQKSKNRTGSSDDVDDDDGSGDVTPGIENVKEHIVVTKTLKIRSGGHIDGDEEDGGSGKLSAIMQQLEEQKMKNDDLRKKNWNIVVLLNEAEKKIQQLHQQQQDLQQQMQQMAAETSSFSSSPSPLSPTRRGGECGSVASGSSASHRREYTVVNKVKESCQWDMSQLVEDLDSKVSELHILQALLSENESAREVLKQENEELKLKLSKSADASYVMEEKVNNYRSAVLKTENTLKQLETSVSEEEIKWKNRIEELEGQVAMLQQQLQHPPPHRHHQE</sequence>
<dbReference type="EnsemblMetazoa" id="HelroT191968">
    <property type="protein sequence ID" value="HelroP191968"/>
    <property type="gene ID" value="HelroG191968"/>
</dbReference>
<dbReference type="PANTHER" id="PTHR46007">
    <property type="entry name" value="MEDIATOR OF RNA POLYMERASE II TRANSCRIPTION SUBUNIT 12"/>
    <property type="match status" value="1"/>
</dbReference>
<evidence type="ECO:0000313" key="5">
    <source>
        <dbReference type="EnsemblMetazoa" id="HelroP191968"/>
    </source>
</evidence>
<evidence type="ECO:0008006" key="7">
    <source>
        <dbReference type="Google" id="ProtNLM"/>
    </source>
</evidence>
<feature type="coiled-coil region" evidence="1">
    <location>
        <begin position="490"/>
        <end position="671"/>
    </location>
</feature>
<dbReference type="Proteomes" id="UP000015101">
    <property type="component" value="Unassembled WGS sequence"/>
</dbReference>